<comment type="caution">
    <text evidence="1">The sequence shown here is derived from an EMBL/GenBank/DDBJ whole genome shotgun (WGS) entry which is preliminary data.</text>
</comment>
<keyword evidence="2" id="KW-1185">Reference proteome</keyword>
<dbReference type="InterPro" id="IPR025427">
    <property type="entry name" value="DUF4160"/>
</dbReference>
<name>A0A8J7A910_9CYAN</name>
<reference evidence="1" key="1">
    <citation type="submission" date="2020-10" db="EMBL/GenBank/DDBJ databases">
        <authorList>
            <person name="Castelo-Branco R."/>
            <person name="Eusebio N."/>
            <person name="Adriana R."/>
            <person name="Vieira A."/>
            <person name="Brugerolle De Fraissinette N."/>
            <person name="Rezende De Castro R."/>
            <person name="Schneider M.P."/>
            <person name="Vasconcelos V."/>
            <person name="Leao P.N."/>
        </authorList>
    </citation>
    <scope>NUCLEOTIDE SEQUENCE</scope>
    <source>
        <strain evidence="1">LEGE 07310</strain>
    </source>
</reference>
<dbReference type="AlphaFoldDB" id="A0A8J7A910"/>
<dbReference type="EMBL" id="JADEXG010000030">
    <property type="protein sequence ID" value="MBE9078280.1"/>
    <property type="molecule type" value="Genomic_DNA"/>
</dbReference>
<gene>
    <name evidence="1" type="ORF">IQ241_13425</name>
</gene>
<dbReference type="RefSeq" id="WP_193907946.1">
    <property type="nucleotide sequence ID" value="NZ_JADEXG010000030.1"/>
</dbReference>
<protein>
    <submittedName>
        <fullName evidence="1">DUF4160 domain-containing protein</fullName>
    </submittedName>
</protein>
<accession>A0A8J7A910</accession>
<dbReference type="Proteomes" id="UP000636505">
    <property type="component" value="Unassembled WGS sequence"/>
</dbReference>
<evidence type="ECO:0000313" key="1">
    <source>
        <dbReference type="EMBL" id="MBE9078280.1"/>
    </source>
</evidence>
<evidence type="ECO:0000313" key="2">
    <source>
        <dbReference type="Proteomes" id="UP000636505"/>
    </source>
</evidence>
<dbReference type="Pfam" id="PF13711">
    <property type="entry name" value="DUF4160"/>
    <property type="match status" value="1"/>
</dbReference>
<organism evidence="1 2">
    <name type="scientific">Vasconcelosia minhoensis LEGE 07310</name>
    <dbReference type="NCBI Taxonomy" id="915328"/>
    <lineage>
        <taxon>Bacteria</taxon>
        <taxon>Bacillati</taxon>
        <taxon>Cyanobacteriota</taxon>
        <taxon>Cyanophyceae</taxon>
        <taxon>Nodosilineales</taxon>
        <taxon>Cymatolegaceae</taxon>
        <taxon>Vasconcelosia</taxon>
        <taxon>Vasconcelosia minhoensis</taxon>
    </lineage>
</organism>
<proteinExistence type="predicted"/>
<sequence length="71" mass="8050">MLNMGLGRNPNDHKPIHVHIYKRGGQAKINAKTSELIAVVGAYSKKDLKKTKQLTAKYQKAILDKWEELYG</sequence>